<dbReference type="Pfam" id="PF05502">
    <property type="entry name" value="Dynactin_p62"/>
    <property type="match status" value="1"/>
</dbReference>
<keyword evidence="6" id="KW-0597">Phosphoprotein</keyword>
<accession>A0AAV1UL67</accession>
<evidence type="ECO:0000256" key="3">
    <source>
        <dbReference type="ARBA" id="ARBA00004657"/>
    </source>
</evidence>
<keyword evidence="10" id="KW-0206">Cytoskeleton</keyword>
<keyword evidence="7" id="KW-0832">Ubl conjugation</keyword>
<evidence type="ECO:0000313" key="15">
    <source>
        <dbReference type="Proteomes" id="UP001162060"/>
    </source>
</evidence>
<dbReference type="EMBL" id="CAKLBY020000195">
    <property type="protein sequence ID" value="CAK7933719.1"/>
    <property type="molecule type" value="Genomic_DNA"/>
</dbReference>
<evidence type="ECO:0000256" key="1">
    <source>
        <dbReference type="ARBA" id="ARBA00004300"/>
    </source>
</evidence>
<dbReference type="GO" id="GO:0005813">
    <property type="term" value="C:centrosome"/>
    <property type="evidence" value="ECO:0007669"/>
    <property type="project" value="UniProtKB-SubCell"/>
</dbReference>
<name>A0AAV1UL67_9STRA</name>
<keyword evidence="4" id="KW-0963">Cytoplasm</keyword>
<proteinExistence type="inferred from homology"/>
<evidence type="ECO:0000256" key="10">
    <source>
        <dbReference type="ARBA" id="ARBA00023212"/>
    </source>
</evidence>
<evidence type="ECO:0000256" key="4">
    <source>
        <dbReference type="ARBA" id="ARBA00022490"/>
    </source>
</evidence>
<evidence type="ECO:0000256" key="6">
    <source>
        <dbReference type="ARBA" id="ARBA00022553"/>
    </source>
</evidence>
<dbReference type="GO" id="GO:0005869">
    <property type="term" value="C:dynactin complex"/>
    <property type="evidence" value="ECO:0007669"/>
    <property type="project" value="InterPro"/>
</dbReference>
<reference evidence="14" key="1">
    <citation type="submission" date="2024-01" db="EMBL/GenBank/DDBJ databases">
        <authorList>
            <person name="Webb A."/>
        </authorList>
    </citation>
    <scope>NUCLEOTIDE SEQUENCE</scope>
    <source>
        <strain evidence="14">Pm1</strain>
    </source>
</reference>
<evidence type="ECO:0000256" key="5">
    <source>
        <dbReference type="ARBA" id="ARBA00022499"/>
    </source>
</evidence>
<dbReference type="GO" id="GO:0001725">
    <property type="term" value="C:stress fiber"/>
    <property type="evidence" value="ECO:0007669"/>
    <property type="project" value="UniProtKB-SubCell"/>
</dbReference>
<gene>
    <name evidence="14" type="ORF">PM001_LOCUS18869</name>
</gene>
<evidence type="ECO:0000256" key="8">
    <source>
        <dbReference type="ARBA" id="ARBA00022990"/>
    </source>
</evidence>
<comment type="subunit">
    <text evidence="13">Subunit of dynactin, a multiprotein complex part of a tripartite complex with dynein and a adapter, such as BICDL1, BICD2 or HOOK3. The dynactin complex is built around ACTR1A/ACTB filament and consists of an actin-related filament composed of a shoulder domain, a pointed end and a barbed end. Its length is defined by its flexible shoulder domain. The soulder is composed of 2 DCTN1 subunits, 4 DCTN2 and 2 DCTN3. The 4 DCNT2 (via N-terminus) bind the ACTR1A filament and act as molecular rulers to determine the length. The pointed end is important for binding dynein-dynactin cargo adapters. Consists of 4 subunits: ACTR10, DCNT4, DCTN5 and DCTN6. The barbed end is composed of a CAPZA1:CAPZB heterodimers, which binds ACTR1A/ACTB filament and dynactin and stabilizes dynactin. Interacts with ATP7B, but not ATP7A, in a copper-dependent manner. Interacts with ANK2; this interaction is required for localization at costameres. Interacts with N4BP2L1.</text>
</comment>
<comment type="subcellular location">
    <subcellularLocation>
        <location evidence="1">Cytoplasm</location>
        <location evidence="1">Cytoskeleton</location>
        <location evidence="1">Microtubule organizing center</location>
        <location evidence="1">Centrosome</location>
    </subcellularLocation>
    <subcellularLocation>
        <location evidence="2">Cytoplasm</location>
        <location evidence="2">Cytoskeleton</location>
        <location evidence="2">Stress fiber</location>
    </subcellularLocation>
    <subcellularLocation>
        <location evidence="3">Cytoplasm</location>
        <location evidence="3">Myofibril</location>
    </subcellularLocation>
</comment>
<dbReference type="PANTHER" id="PTHR13034">
    <property type="entry name" value="DYNACTIN P62 SUBUNIT"/>
    <property type="match status" value="1"/>
</dbReference>
<evidence type="ECO:0000256" key="13">
    <source>
        <dbReference type="ARBA" id="ARBA00093507"/>
    </source>
</evidence>
<evidence type="ECO:0000256" key="7">
    <source>
        <dbReference type="ARBA" id="ARBA00022843"/>
    </source>
</evidence>
<protein>
    <recommendedName>
        <fullName evidence="12">Dynactin subunit 4</fullName>
    </recommendedName>
</protein>
<dbReference type="AlphaFoldDB" id="A0AAV1UL67"/>
<sequence>MPMSDTNTDAVDGVCVRYACDCGHLAPVSALFFSETCSKLVCRRPSCSVEEFESYYCGNLLVNLPSKEASMYQNRSSRCFSCPMCENTLSVAFHDRKQCFFFLCAHCRWDSLELELVDDDPDALVMMAIKRERETVHEEAFQALCSHYSTTSSSSSSTGASGALSMSSGTAFGRTDSLELLANSMKELQREHQMKKFRLQRMVEMGHWNYDQALAQVQEKEQRLLEQRRQHQWPELAKHLAALQEHETFRKEGAFEETRDMIEKLALRSDMGGVSTLHQRLLHPLDQSREAAMVFPFRPLLRVKRTWRCVESIKRGTAGILVKPQISPMSGDSSLPVSASWFKKANLAAQFVPVVTFQRLPYRGDDGVVECVLLVENPLDDAVRITLRPATPSEADKYLPEIGQAALQDLTPIIVGPYEDPNIADAFVDDEPPFGANNGQRNAMLLQATRNLIKIKVQVTADVATTSPNAAISAGFIIDVERFDEDANEVIENSLLSVPVVITAPISQ</sequence>
<comment type="caution">
    <text evidence="14">The sequence shown here is derived from an EMBL/GenBank/DDBJ whole genome shotgun (WGS) entry which is preliminary data.</text>
</comment>
<evidence type="ECO:0000256" key="2">
    <source>
        <dbReference type="ARBA" id="ARBA00004529"/>
    </source>
</evidence>
<evidence type="ECO:0000256" key="11">
    <source>
        <dbReference type="ARBA" id="ARBA00034776"/>
    </source>
</evidence>
<evidence type="ECO:0000256" key="12">
    <source>
        <dbReference type="ARBA" id="ARBA00034864"/>
    </source>
</evidence>
<keyword evidence="8" id="KW-0007">Acetylation</keyword>
<keyword evidence="9" id="KW-0175">Coiled coil</keyword>
<evidence type="ECO:0000256" key="9">
    <source>
        <dbReference type="ARBA" id="ARBA00023054"/>
    </source>
</evidence>
<comment type="similarity">
    <text evidence="11">Belongs to the dynactin subunit 4 family.</text>
</comment>
<organism evidence="14 15">
    <name type="scientific">Peronospora matthiolae</name>
    <dbReference type="NCBI Taxonomy" id="2874970"/>
    <lineage>
        <taxon>Eukaryota</taxon>
        <taxon>Sar</taxon>
        <taxon>Stramenopiles</taxon>
        <taxon>Oomycota</taxon>
        <taxon>Peronosporomycetes</taxon>
        <taxon>Peronosporales</taxon>
        <taxon>Peronosporaceae</taxon>
        <taxon>Peronospora</taxon>
    </lineage>
</organism>
<dbReference type="Proteomes" id="UP001162060">
    <property type="component" value="Unassembled WGS sequence"/>
</dbReference>
<evidence type="ECO:0000313" key="14">
    <source>
        <dbReference type="EMBL" id="CAK7933719.1"/>
    </source>
</evidence>
<dbReference type="PANTHER" id="PTHR13034:SF2">
    <property type="entry name" value="DYNACTIN SUBUNIT 4"/>
    <property type="match status" value="1"/>
</dbReference>
<keyword evidence="5" id="KW-1017">Isopeptide bond</keyword>
<dbReference type="InterPro" id="IPR008603">
    <property type="entry name" value="DCTN4"/>
</dbReference>